<name>A0ABP8BEG1_9SPHI</name>
<protein>
    <submittedName>
        <fullName evidence="3">Uncharacterized protein</fullName>
    </submittedName>
</protein>
<evidence type="ECO:0000256" key="1">
    <source>
        <dbReference type="SAM" id="MobiDB-lite"/>
    </source>
</evidence>
<organism evidence="3 4">
    <name type="scientific">Pedobacter jeongneungensis</name>
    <dbReference type="NCBI Taxonomy" id="947309"/>
    <lineage>
        <taxon>Bacteria</taxon>
        <taxon>Pseudomonadati</taxon>
        <taxon>Bacteroidota</taxon>
        <taxon>Sphingobacteriia</taxon>
        <taxon>Sphingobacteriales</taxon>
        <taxon>Sphingobacteriaceae</taxon>
        <taxon>Pedobacter</taxon>
    </lineage>
</organism>
<comment type="caution">
    <text evidence="3">The sequence shown here is derived from an EMBL/GenBank/DDBJ whole genome shotgun (WGS) entry which is preliminary data.</text>
</comment>
<dbReference type="Proteomes" id="UP001501772">
    <property type="component" value="Unassembled WGS sequence"/>
</dbReference>
<keyword evidence="2" id="KW-1133">Transmembrane helix</keyword>
<dbReference type="RefSeq" id="WP_344851639.1">
    <property type="nucleotide sequence ID" value="NZ_BAABBY010000005.1"/>
</dbReference>
<dbReference type="EMBL" id="BAABBY010000005">
    <property type="protein sequence ID" value="GAA4204832.1"/>
    <property type="molecule type" value="Genomic_DNA"/>
</dbReference>
<evidence type="ECO:0000256" key="2">
    <source>
        <dbReference type="SAM" id="Phobius"/>
    </source>
</evidence>
<keyword evidence="2" id="KW-0472">Membrane</keyword>
<gene>
    <name evidence="3" type="ORF">GCM10022289_23430</name>
</gene>
<evidence type="ECO:0000313" key="3">
    <source>
        <dbReference type="EMBL" id="GAA4204832.1"/>
    </source>
</evidence>
<feature type="region of interest" description="Disordered" evidence="1">
    <location>
        <begin position="117"/>
        <end position="159"/>
    </location>
</feature>
<proteinExistence type="predicted"/>
<feature type="compositionally biased region" description="Basic and acidic residues" evidence="1">
    <location>
        <begin position="132"/>
        <end position="146"/>
    </location>
</feature>
<feature type="transmembrane region" description="Helical" evidence="2">
    <location>
        <begin position="228"/>
        <end position="247"/>
    </location>
</feature>
<keyword evidence="4" id="KW-1185">Reference proteome</keyword>
<sequence length="410" mass="47058">MTPEYPELVLSTYKKMRDNGELYTILPKETTAALKNACLKVYDSRYNQDDADILSVFFNVDKMKCDFRKVISEVKSDYFKALYNHIRDETATNERNSDLLAWLINFKPRPSGSYYKSLRESLHNNGTDNDDEGKTNIDEEKVHTSTEIEEQGNTEEKNNDVNELLDKSTGLGITKQTYETENQAVNKPLVKLTDQVISISENNTKEEIKTGLDQVDELIQLPRFPTRYIIATCILLLFIGTTSFVAWENSATVIRNPTTDEKCMYWDDDHYEPVKCDAQINGVTIIPLDQKKLQHQRKINLPDTLTTYSLGKVWYKGFVKDHEFFTDSGAYPQDIQRVLKPLTNTILTKYTSNYRYMLTRLVWFLCAALFVSLCGIGASKTKKKIKISNQNETSNSRIEDFSKANGPIIT</sequence>
<keyword evidence="2" id="KW-0812">Transmembrane</keyword>
<accession>A0ABP8BEG1</accession>
<reference evidence="4" key="1">
    <citation type="journal article" date="2019" name="Int. J. Syst. Evol. Microbiol.">
        <title>The Global Catalogue of Microorganisms (GCM) 10K type strain sequencing project: providing services to taxonomists for standard genome sequencing and annotation.</title>
        <authorList>
            <consortium name="The Broad Institute Genomics Platform"/>
            <consortium name="The Broad Institute Genome Sequencing Center for Infectious Disease"/>
            <person name="Wu L."/>
            <person name="Ma J."/>
        </authorList>
    </citation>
    <scope>NUCLEOTIDE SEQUENCE [LARGE SCALE GENOMIC DNA]</scope>
    <source>
        <strain evidence="4">JCM 17626</strain>
    </source>
</reference>
<evidence type="ECO:0000313" key="4">
    <source>
        <dbReference type="Proteomes" id="UP001501772"/>
    </source>
</evidence>
<feature type="transmembrane region" description="Helical" evidence="2">
    <location>
        <begin position="361"/>
        <end position="378"/>
    </location>
</feature>